<feature type="region of interest" description="Disordered" evidence="1">
    <location>
        <begin position="1"/>
        <end position="87"/>
    </location>
</feature>
<organism evidence="2 3">
    <name type="scientific">Actinospica acidithermotolerans</name>
    <dbReference type="NCBI Taxonomy" id="2828514"/>
    <lineage>
        <taxon>Bacteria</taxon>
        <taxon>Bacillati</taxon>
        <taxon>Actinomycetota</taxon>
        <taxon>Actinomycetes</taxon>
        <taxon>Catenulisporales</taxon>
        <taxon>Actinospicaceae</taxon>
        <taxon>Actinospica</taxon>
    </lineage>
</organism>
<dbReference type="EMBL" id="JAGSOH010000045">
    <property type="protein sequence ID" value="MBR7827929.1"/>
    <property type="molecule type" value="Genomic_DNA"/>
</dbReference>
<sequence length="762" mass="83239">MTTPKAAPSTAPAAPPPATAAKLAEPGWRQPISPTVLSQDPPASDVPDAAPVSSDQDSTTDKTSTSTTDDDAQAATSRPGQGTRRREYLDHADRFIVEGDAVGHKHIYLVGGARSARLRLLSPLMREPVRHAFVNPEGWDDVRAGFAKKRTTILRGPSGSGKMAAAIRLLQGADRLYHLSDATDLNRLAESLELDADERGGIERNAGFVLNRPVAFSALRGSSLLGLDEALLRADARLVLTVDSEDSIPDDDLVDYLVTIPRGPAYADVVASHLRWRLDEHAAERILGLDLTKEVIAEQLERRTTCHMAARLAQVIADGYEANPGAALDAGWIRDRVSRHGAEDFEIWFTSLGDSETRYFAVALAVLNGLAHERVADAARALHRRLDKGRNLVLASPLDGPWEGDSPFRLTRAERLHKLRALSRPADVRGQFGRSTAQVVEYQDADYARMVIRHVWNQYQIHDVLADWLGALADDADDQVRVCAGTALGLIAVDSFEYVTRHILGPWAASPRPSRRDAVAYALRVVAAEPDLVDNVRQLASGWYASRNTPELQATAARVHGISLASADLDAAVEALDRLSVIDDIRVAVAIGDSLADLLVDGNVDLAARILPQLEDALGVRERTVTAQLSFLILADSLMTDADEPDGTGPEVPWPSLLWLANQHSAVRNPLALLWRRVINEGVFHAEAEKIMTNWAALAEPDDAMRDVLLRLLRAVMRGDDRSVRILERYADHWVAEENLAPLPLISTALRSVIAVEKEYLP</sequence>
<evidence type="ECO:0000256" key="1">
    <source>
        <dbReference type="SAM" id="MobiDB-lite"/>
    </source>
</evidence>
<evidence type="ECO:0000313" key="2">
    <source>
        <dbReference type="EMBL" id="MBR7827929.1"/>
    </source>
</evidence>
<proteinExistence type="predicted"/>
<evidence type="ECO:0000313" key="3">
    <source>
        <dbReference type="Proteomes" id="UP000676325"/>
    </source>
</evidence>
<reference evidence="2" key="1">
    <citation type="submission" date="2021-04" db="EMBL/GenBank/DDBJ databases">
        <title>Genome based classification of Actinospica acidithermotolerans sp. nov., an actinobacterium isolated from an Indonesian hot spring.</title>
        <authorList>
            <person name="Kusuma A.B."/>
            <person name="Putra K.E."/>
            <person name="Nafisah S."/>
            <person name="Loh J."/>
            <person name="Nouioui I."/>
            <person name="Goodfellow M."/>
        </authorList>
    </citation>
    <scope>NUCLEOTIDE SEQUENCE</scope>
    <source>
        <strain evidence="2">MGRD01-02</strain>
    </source>
</reference>
<gene>
    <name evidence="2" type="ORF">KDK95_16550</name>
</gene>
<feature type="compositionally biased region" description="Low complexity" evidence="1">
    <location>
        <begin position="40"/>
        <end position="77"/>
    </location>
</feature>
<dbReference type="AlphaFoldDB" id="A0A941EHV2"/>
<accession>A0A941EHV2</accession>
<keyword evidence="3" id="KW-1185">Reference proteome</keyword>
<comment type="caution">
    <text evidence="2">The sequence shown here is derived from an EMBL/GenBank/DDBJ whole genome shotgun (WGS) entry which is preliminary data.</text>
</comment>
<dbReference type="Proteomes" id="UP000676325">
    <property type="component" value="Unassembled WGS sequence"/>
</dbReference>
<name>A0A941EHV2_9ACTN</name>
<feature type="compositionally biased region" description="Low complexity" evidence="1">
    <location>
        <begin position="1"/>
        <end position="12"/>
    </location>
</feature>
<protein>
    <submittedName>
        <fullName evidence="2">Uncharacterized protein</fullName>
    </submittedName>
</protein>